<sequence>MLPEAATQVFIALGSNLDDPSAQVERGMQMLNTLEYTKIMKRSSLYCSAPIGRTDQPDFINAVVQVETRLTPHALLTSLLAIEQTCGRVRTYRNAPRTLDLDILLFEDLQCSDADLVLPHPRMHERAFVLQPLLEIANACHIPGQGNVADCLTTCVHQSLERIPPS</sequence>
<dbReference type="EMBL" id="FMWO01000011">
    <property type="protein sequence ID" value="SCZ84158.1"/>
    <property type="molecule type" value="Genomic_DNA"/>
</dbReference>
<dbReference type="STRING" id="51642.NSMM_1080008"/>
<organism evidence="14 15">
    <name type="scientific">Nitrosomonas mobilis</name>
    <dbReference type="NCBI Taxonomy" id="51642"/>
    <lineage>
        <taxon>Bacteria</taxon>
        <taxon>Pseudomonadati</taxon>
        <taxon>Pseudomonadota</taxon>
        <taxon>Betaproteobacteria</taxon>
        <taxon>Nitrosomonadales</taxon>
        <taxon>Nitrosomonadaceae</taxon>
        <taxon>Nitrosomonas</taxon>
    </lineage>
</organism>
<dbReference type="AlphaFoldDB" id="A0A1G5SAL7"/>
<evidence type="ECO:0000256" key="10">
    <source>
        <dbReference type="ARBA" id="ARBA00029409"/>
    </source>
</evidence>
<dbReference type="NCBIfam" id="TIGR01498">
    <property type="entry name" value="folK"/>
    <property type="match status" value="1"/>
</dbReference>
<comment type="function">
    <text evidence="10">Catalyzes the transfer of pyrophosphate from adenosine triphosphate (ATP) to 6-hydroxymethyl-7,8-dihydropterin, an enzymatic step in folate biosynthesis pathway.</text>
</comment>
<evidence type="ECO:0000313" key="15">
    <source>
        <dbReference type="Proteomes" id="UP000198729"/>
    </source>
</evidence>
<keyword evidence="8" id="KW-0067">ATP-binding</keyword>
<gene>
    <name evidence="14" type="primary">folK</name>
    <name evidence="14" type="ORF">NSMM_1080008</name>
</gene>
<evidence type="ECO:0000259" key="13">
    <source>
        <dbReference type="PROSITE" id="PS00794"/>
    </source>
</evidence>
<evidence type="ECO:0000256" key="3">
    <source>
        <dbReference type="ARBA" id="ARBA00013253"/>
    </source>
</evidence>
<evidence type="ECO:0000256" key="2">
    <source>
        <dbReference type="ARBA" id="ARBA00005810"/>
    </source>
</evidence>
<dbReference type="GO" id="GO:0046656">
    <property type="term" value="P:folic acid biosynthetic process"/>
    <property type="evidence" value="ECO:0007669"/>
    <property type="project" value="UniProtKB-KW"/>
</dbReference>
<dbReference type="PROSITE" id="PS00794">
    <property type="entry name" value="HPPK"/>
    <property type="match status" value="1"/>
</dbReference>
<dbReference type="InterPro" id="IPR000550">
    <property type="entry name" value="Hppk"/>
</dbReference>
<dbReference type="GO" id="GO:0046654">
    <property type="term" value="P:tetrahydrofolate biosynthetic process"/>
    <property type="evidence" value="ECO:0007669"/>
    <property type="project" value="UniProtKB-UniPathway"/>
</dbReference>
<evidence type="ECO:0000256" key="6">
    <source>
        <dbReference type="ARBA" id="ARBA00022741"/>
    </source>
</evidence>
<evidence type="ECO:0000313" key="14">
    <source>
        <dbReference type="EMBL" id="SCZ84158.1"/>
    </source>
</evidence>
<evidence type="ECO:0000256" key="4">
    <source>
        <dbReference type="ARBA" id="ARBA00016218"/>
    </source>
</evidence>
<dbReference type="InterPro" id="IPR035907">
    <property type="entry name" value="Hppk_sf"/>
</dbReference>
<comment type="similarity">
    <text evidence="2">Belongs to the HPPK family.</text>
</comment>
<evidence type="ECO:0000256" key="9">
    <source>
        <dbReference type="ARBA" id="ARBA00022909"/>
    </source>
</evidence>
<dbReference type="UniPathway" id="UPA00077">
    <property type="reaction ID" value="UER00155"/>
</dbReference>
<comment type="pathway">
    <text evidence="1">Cofactor biosynthesis; tetrahydrofolate biosynthesis; 2-amino-4-hydroxy-6-hydroxymethyl-7,8-dihydropteridine diphosphate from 7,8-dihydroneopterin triphosphate: step 4/4.</text>
</comment>
<keyword evidence="7 14" id="KW-0418">Kinase</keyword>
<dbReference type="Gene3D" id="3.30.70.560">
    <property type="entry name" value="7,8-Dihydro-6-hydroxymethylpterin-pyrophosphokinase HPPK"/>
    <property type="match status" value="1"/>
</dbReference>
<evidence type="ECO:0000256" key="7">
    <source>
        <dbReference type="ARBA" id="ARBA00022777"/>
    </source>
</evidence>
<dbReference type="PANTHER" id="PTHR43071:SF1">
    <property type="entry name" value="2-AMINO-4-HYDROXY-6-HYDROXYMETHYLDIHYDROPTERIDINE PYROPHOSPHOKINASE"/>
    <property type="match status" value="1"/>
</dbReference>
<dbReference type="GO" id="GO:0003848">
    <property type="term" value="F:2-amino-4-hydroxy-6-hydroxymethyldihydropteridine diphosphokinase activity"/>
    <property type="evidence" value="ECO:0007669"/>
    <property type="project" value="UniProtKB-EC"/>
</dbReference>
<dbReference type="GO" id="GO:0016301">
    <property type="term" value="F:kinase activity"/>
    <property type="evidence" value="ECO:0007669"/>
    <property type="project" value="UniProtKB-KW"/>
</dbReference>
<dbReference type="Pfam" id="PF01288">
    <property type="entry name" value="HPPK"/>
    <property type="match status" value="1"/>
</dbReference>
<accession>A0A1G5SAL7</accession>
<evidence type="ECO:0000256" key="12">
    <source>
        <dbReference type="ARBA" id="ARBA00033413"/>
    </source>
</evidence>
<evidence type="ECO:0000256" key="1">
    <source>
        <dbReference type="ARBA" id="ARBA00005051"/>
    </source>
</evidence>
<protein>
    <recommendedName>
        <fullName evidence="4">2-amino-4-hydroxy-6-hydroxymethyldihydropteridine pyrophosphokinase</fullName>
        <ecNumber evidence="3">2.7.6.3</ecNumber>
    </recommendedName>
    <alternativeName>
        <fullName evidence="11">6-hydroxymethyl-7,8-dihydropterin pyrophosphokinase</fullName>
    </alternativeName>
    <alternativeName>
        <fullName evidence="12">7,8-dihydro-6-hydroxymethylpterin-pyrophosphokinase</fullName>
    </alternativeName>
</protein>
<proteinExistence type="inferred from homology"/>
<dbReference type="CDD" id="cd00483">
    <property type="entry name" value="HPPK"/>
    <property type="match status" value="1"/>
</dbReference>
<dbReference type="Proteomes" id="UP000198729">
    <property type="component" value="Unassembled WGS sequence"/>
</dbReference>
<dbReference type="SUPFAM" id="SSF55083">
    <property type="entry name" value="6-hydroxymethyl-7,8-dihydropterin pyrophosphokinase, HPPK"/>
    <property type="match status" value="1"/>
</dbReference>
<evidence type="ECO:0000256" key="8">
    <source>
        <dbReference type="ARBA" id="ARBA00022840"/>
    </source>
</evidence>
<dbReference type="PANTHER" id="PTHR43071">
    <property type="entry name" value="2-AMINO-4-HYDROXY-6-HYDROXYMETHYLDIHYDROPTERIDINE PYROPHOSPHOKINASE"/>
    <property type="match status" value="1"/>
</dbReference>
<dbReference type="OrthoDB" id="9808041at2"/>
<keyword evidence="5 14" id="KW-0808">Transferase</keyword>
<keyword evidence="9" id="KW-0289">Folate biosynthesis</keyword>
<dbReference type="EC" id="2.7.6.3" evidence="3"/>
<evidence type="ECO:0000256" key="5">
    <source>
        <dbReference type="ARBA" id="ARBA00022679"/>
    </source>
</evidence>
<evidence type="ECO:0000256" key="11">
    <source>
        <dbReference type="ARBA" id="ARBA00029766"/>
    </source>
</evidence>
<name>A0A1G5SAL7_9PROT</name>
<feature type="domain" description="7,8-dihydro-6-hydroxymethylpterin-pyrophosphokinase" evidence="13">
    <location>
        <begin position="93"/>
        <end position="104"/>
    </location>
</feature>
<dbReference type="GO" id="GO:0005524">
    <property type="term" value="F:ATP binding"/>
    <property type="evidence" value="ECO:0007669"/>
    <property type="project" value="UniProtKB-KW"/>
</dbReference>
<reference evidence="14 15" key="1">
    <citation type="submission" date="2016-10" db="EMBL/GenBank/DDBJ databases">
        <authorList>
            <person name="de Groot N.N."/>
        </authorList>
    </citation>
    <scope>NUCLEOTIDE SEQUENCE [LARGE SCALE GENOMIC DNA]</scope>
    <source>
        <strain evidence="14">1</strain>
    </source>
</reference>
<keyword evidence="6" id="KW-0547">Nucleotide-binding</keyword>
<keyword evidence="15" id="KW-1185">Reference proteome</keyword>